<dbReference type="AlphaFoldDB" id="A0A1T5CMY5"/>
<organism evidence="1 2">
    <name type="scientific">Sphingobacterium nematocida</name>
    <dbReference type="NCBI Taxonomy" id="1513896"/>
    <lineage>
        <taxon>Bacteria</taxon>
        <taxon>Pseudomonadati</taxon>
        <taxon>Bacteroidota</taxon>
        <taxon>Sphingobacteriia</taxon>
        <taxon>Sphingobacteriales</taxon>
        <taxon>Sphingobacteriaceae</taxon>
        <taxon>Sphingobacterium</taxon>
    </lineage>
</organism>
<proteinExistence type="predicted"/>
<reference evidence="2" key="1">
    <citation type="submission" date="2017-02" db="EMBL/GenBank/DDBJ databases">
        <authorList>
            <person name="Varghese N."/>
            <person name="Submissions S."/>
        </authorList>
    </citation>
    <scope>NUCLEOTIDE SEQUENCE [LARGE SCALE GENOMIC DNA]</scope>
    <source>
        <strain evidence="2">DSM 24091</strain>
    </source>
</reference>
<dbReference type="STRING" id="1513896.SAMN05660841_01453"/>
<evidence type="ECO:0000313" key="2">
    <source>
        <dbReference type="Proteomes" id="UP000190150"/>
    </source>
</evidence>
<gene>
    <name evidence="1" type="ORF">SAMN05660841_01453</name>
</gene>
<dbReference type="EMBL" id="FUZF01000004">
    <property type="protein sequence ID" value="SKB60691.1"/>
    <property type="molecule type" value="Genomic_DNA"/>
</dbReference>
<sequence>MNLKNSADNTEIGLGDLEKTVIINTLIQTPIVERDQKWIATFLENIADANLKLGNPEVIIASDGFPYVQLETVTSNEHFHAFVISKQLPTLLLQGFGIVINAQNEQPDWIFTYGDIANFELNDSFYSDDSIFSNHRENVVIGNDEKVLIGQPSDAILPKYIRKQLREFLKHAGINIPKTMLIARNFEDESQVKQDLVFNFTPAQFANEQDFQQIGSTVAWFLPRHYSFLFIDEMSIKNGFQEI</sequence>
<dbReference type="Proteomes" id="UP000190150">
    <property type="component" value="Unassembled WGS sequence"/>
</dbReference>
<name>A0A1T5CMY5_9SPHI</name>
<protein>
    <submittedName>
        <fullName evidence="1">Uncharacterized protein</fullName>
    </submittedName>
</protein>
<dbReference type="RefSeq" id="WP_079642421.1">
    <property type="nucleotide sequence ID" value="NZ_FUZF01000004.1"/>
</dbReference>
<evidence type="ECO:0000313" key="1">
    <source>
        <dbReference type="EMBL" id="SKB60691.1"/>
    </source>
</evidence>
<dbReference type="OrthoDB" id="7564910at2"/>
<accession>A0A1T5CMY5</accession>
<keyword evidence="2" id="KW-1185">Reference proteome</keyword>